<organism evidence="8">
    <name type="scientific">Pseudomonas zanjanensis</name>
    <dbReference type="NCBI Taxonomy" id="2745496"/>
    <lineage>
        <taxon>Bacteria</taxon>
        <taxon>Pseudomonadati</taxon>
        <taxon>Pseudomonadota</taxon>
        <taxon>Gammaproteobacteria</taxon>
        <taxon>Pseudomonadales</taxon>
        <taxon>Pseudomonadaceae</taxon>
        <taxon>Pseudomonas</taxon>
    </lineage>
</organism>
<dbReference type="Pfam" id="PF00132">
    <property type="entry name" value="Hexapep"/>
    <property type="match status" value="1"/>
</dbReference>
<reference evidence="9" key="3">
    <citation type="submission" date="2021-06" db="EMBL/GenBank/DDBJ databases">
        <title>Updating the genus Pseudomonas: Description of 43 new species and partition of the Pseudomonas putida group.</title>
        <authorList>
            <person name="Girard L."/>
            <person name="Lood C."/>
            <person name="Vandamme P."/>
            <person name="Rokni-Zadeh H."/>
            <person name="Van Noort V."/>
            <person name="Hofte M."/>
            <person name="Lavigne R."/>
            <person name="De Mot R."/>
        </authorList>
    </citation>
    <scope>NUCLEOTIDE SEQUENCE</scope>
    <source>
        <strain evidence="9">SWRI12</strain>
    </source>
</reference>
<dbReference type="PANTHER" id="PTHR23416">
    <property type="entry name" value="SIALIC ACID SYNTHASE-RELATED"/>
    <property type="match status" value="1"/>
</dbReference>
<evidence type="ECO:0000313" key="10">
    <source>
        <dbReference type="Proteomes" id="UP000636518"/>
    </source>
</evidence>
<keyword evidence="10" id="KW-1185">Reference proteome</keyword>
<dbReference type="GO" id="GO:0009245">
    <property type="term" value="P:lipid A biosynthetic process"/>
    <property type="evidence" value="ECO:0007669"/>
    <property type="project" value="UniProtKB-KW"/>
</dbReference>
<dbReference type="EMBL" id="JABWRB020000001">
    <property type="protein sequence ID" value="MBV4494404.1"/>
    <property type="molecule type" value="Genomic_DNA"/>
</dbReference>
<dbReference type="InterPro" id="IPR011004">
    <property type="entry name" value="Trimer_LpxA-like_sf"/>
</dbReference>
<proteinExistence type="predicted"/>
<evidence type="ECO:0000256" key="7">
    <source>
        <dbReference type="SAM" id="Phobius"/>
    </source>
</evidence>
<dbReference type="GO" id="GO:0016020">
    <property type="term" value="C:membrane"/>
    <property type="evidence" value="ECO:0007669"/>
    <property type="project" value="GOC"/>
</dbReference>
<accession>A0A923F8W8</accession>
<dbReference type="PROSITE" id="PS51257">
    <property type="entry name" value="PROKAR_LIPOPROTEIN"/>
    <property type="match status" value="1"/>
</dbReference>
<dbReference type="AlphaFoldDB" id="A0A923F8W8"/>
<dbReference type="InterPro" id="IPR018357">
    <property type="entry name" value="Hexapep_transf_CS"/>
</dbReference>
<keyword evidence="7" id="KW-0472">Membrane</keyword>
<gene>
    <name evidence="9" type="ORF">HU715_003445</name>
    <name evidence="8" type="ORF">HU715_01665</name>
</gene>
<protein>
    <submittedName>
        <fullName evidence="8">Acyltransferase</fullName>
    </submittedName>
</protein>
<keyword evidence="4" id="KW-0677">Repeat</keyword>
<evidence type="ECO:0000256" key="2">
    <source>
        <dbReference type="ARBA" id="ARBA00022556"/>
    </source>
</evidence>
<evidence type="ECO:0000256" key="1">
    <source>
        <dbReference type="ARBA" id="ARBA00022516"/>
    </source>
</evidence>
<feature type="transmembrane region" description="Helical" evidence="7">
    <location>
        <begin position="6"/>
        <end position="29"/>
    </location>
</feature>
<dbReference type="CDD" id="cd04647">
    <property type="entry name" value="LbH_MAT_like"/>
    <property type="match status" value="1"/>
</dbReference>
<dbReference type="Gene3D" id="2.160.10.10">
    <property type="entry name" value="Hexapeptide repeat proteins"/>
    <property type="match status" value="1"/>
</dbReference>
<keyword evidence="7" id="KW-0812">Transmembrane</keyword>
<keyword evidence="6 8" id="KW-0012">Acyltransferase</keyword>
<reference evidence="8" key="2">
    <citation type="submission" date="2020-07" db="EMBL/GenBank/DDBJ databases">
        <authorList>
            <person name="Lood C."/>
            <person name="Girard L."/>
        </authorList>
    </citation>
    <scope>NUCLEOTIDE SEQUENCE</scope>
    <source>
        <strain evidence="8">SWRI12</strain>
    </source>
</reference>
<keyword evidence="7" id="KW-1133">Transmembrane helix</keyword>
<keyword evidence="2" id="KW-0441">Lipid A biosynthesis</keyword>
<name>A0A923F8W8_9PSED</name>
<evidence type="ECO:0000256" key="5">
    <source>
        <dbReference type="ARBA" id="ARBA00023098"/>
    </source>
</evidence>
<sequence length="185" mass="20126">MLFKYFSFLIWVVSACFKMLPSFVAWFLWDLVSPFGGKVAVLLRYCIVSGRAKHFGKNIYFGKTVVLKNPAEFSVGNNVSIHDSCYLDAIGGLKIGADVSIAHQTSIITFNHTWSDMSQPIKYNPIEKAPVIIEDDVWIGCGVRILPGVVIGKRSIIAAGSVVTNDVPPGVIVAGVPAKIIKSIV</sequence>
<evidence type="ECO:0000313" key="9">
    <source>
        <dbReference type="EMBL" id="MBV4494404.1"/>
    </source>
</evidence>
<dbReference type="GO" id="GO:0016746">
    <property type="term" value="F:acyltransferase activity"/>
    <property type="evidence" value="ECO:0007669"/>
    <property type="project" value="UniProtKB-KW"/>
</dbReference>
<keyword evidence="3" id="KW-0808">Transferase</keyword>
<evidence type="ECO:0000256" key="4">
    <source>
        <dbReference type="ARBA" id="ARBA00022737"/>
    </source>
</evidence>
<reference evidence="8 10" key="1">
    <citation type="journal article" date="2020" name="Microorganisms">
        <title>Reliable Identification of Environmental Pseudomonas Isolates Using the rpoD Gene.</title>
        <authorList>
            <consortium name="The Broad Institute Genome Sequencing Platform"/>
            <person name="Girard L."/>
            <person name="Lood C."/>
            <person name="Rokni-Zadeh H."/>
            <person name="van Noort V."/>
            <person name="Lavigne R."/>
            <person name="De Mot R."/>
        </authorList>
    </citation>
    <scope>NUCLEOTIDE SEQUENCE</scope>
    <source>
        <strain evidence="8 10">SWRI12</strain>
    </source>
</reference>
<keyword evidence="5" id="KW-0443">Lipid metabolism</keyword>
<evidence type="ECO:0000256" key="6">
    <source>
        <dbReference type="ARBA" id="ARBA00023315"/>
    </source>
</evidence>
<keyword evidence="1" id="KW-0444">Lipid biosynthesis</keyword>
<evidence type="ECO:0000256" key="3">
    <source>
        <dbReference type="ARBA" id="ARBA00022679"/>
    </source>
</evidence>
<evidence type="ECO:0000313" key="8">
    <source>
        <dbReference type="EMBL" id="MBC3388354.1"/>
    </source>
</evidence>
<dbReference type="SUPFAM" id="SSF51161">
    <property type="entry name" value="Trimeric LpxA-like enzymes"/>
    <property type="match status" value="1"/>
</dbReference>
<comment type="caution">
    <text evidence="8">The sequence shown here is derived from an EMBL/GenBank/DDBJ whole genome shotgun (WGS) entry which is preliminary data.</text>
</comment>
<dbReference type="InterPro" id="IPR051159">
    <property type="entry name" value="Hexapeptide_acetyltransf"/>
</dbReference>
<dbReference type="EMBL" id="JABWRB010000001">
    <property type="protein sequence ID" value="MBC3388354.1"/>
    <property type="molecule type" value="Genomic_DNA"/>
</dbReference>
<dbReference type="PROSITE" id="PS00101">
    <property type="entry name" value="HEXAPEP_TRANSFERASES"/>
    <property type="match status" value="1"/>
</dbReference>
<dbReference type="Proteomes" id="UP000636518">
    <property type="component" value="Unassembled WGS sequence"/>
</dbReference>
<dbReference type="InterPro" id="IPR001451">
    <property type="entry name" value="Hexapep"/>
</dbReference>